<dbReference type="PANTHER" id="PTHR21716:SF4">
    <property type="entry name" value="TRANSMEMBRANE PROTEIN 245"/>
    <property type="match status" value="1"/>
</dbReference>
<feature type="transmembrane region" description="Helical" evidence="6">
    <location>
        <begin position="279"/>
        <end position="298"/>
    </location>
</feature>
<comment type="subcellular location">
    <subcellularLocation>
        <location evidence="1">Membrane</location>
        <topology evidence="1">Multi-pass membrane protein</topology>
    </subcellularLocation>
</comment>
<evidence type="ECO:0000313" key="7">
    <source>
        <dbReference type="EMBL" id="TAA75797.1"/>
    </source>
</evidence>
<gene>
    <name evidence="7" type="ORF">CDV28_10336</name>
</gene>
<comment type="caution">
    <text evidence="7">The sequence shown here is derived from an EMBL/GenBank/DDBJ whole genome shotgun (WGS) entry which is preliminary data.</text>
</comment>
<feature type="transmembrane region" description="Helical" evidence="6">
    <location>
        <begin position="20"/>
        <end position="44"/>
    </location>
</feature>
<protein>
    <submittedName>
        <fullName evidence="7">PurR-regulated permease PerM</fullName>
    </submittedName>
</protein>
<dbReference type="Proteomes" id="UP000316238">
    <property type="component" value="Unassembled WGS sequence"/>
</dbReference>
<evidence type="ECO:0000256" key="3">
    <source>
        <dbReference type="ARBA" id="ARBA00022692"/>
    </source>
</evidence>
<keyword evidence="3 6" id="KW-0812">Transmembrane</keyword>
<evidence type="ECO:0000256" key="5">
    <source>
        <dbReference type="ARBA" id="ARBA00023136"/>
    </source>
</evidence>
<proteinExistence type="inferred from homology"/>
<sequence length="364" mass="39844">MQIERKTLPSVQPKSFTAVFLLSILLLGLVLSPFWQLLILAFLLSGIFRPVYSWLRRWVSPWMASALTCALVALIIFVPLTFCITALSSEALSIYQLGRDSNLLLKIQQAIQNSTWIAEAQKMLLDMGINFQPADLTNLLADLSKNAGLFIYGKASAWAANIMSFVAQFAFLILIIYFLLMEMDALLRFLIRLSPLTDEQNTLLLSKFQEIAGVILIGNGISGAIQGVAGGVLFALLDIGSPVLWGGVMGILAFLPIVGIGTVLVPASVLMLINGTPGNATIIFMFYATVALLVEYLFKTKFVGSQVKMHTLLVLLAVLGGMAVFGVLGIIYGPLIVTAFLTLTEIYFREYKPLPDDELRQELA</sequence>
<dbReference type="AlphaFoldDB" id="A0A521G459"/>
<evidence type="ECO:0000256" key="6">
    <source>
        <dbReference type="SAM" id="Phobius"/>
    </source>
</evidence>
<organism evidence="7 8">
    <name type="scientific">Candidatus Electronema aureum</name>
    <dbReference type="NCBI Taxonomy" id="2005002"/>
    <lineage>
        <taxon>Bacteria</taxon>
        <taxon>Pseudomonadati</taxon>
        <taxon>Thermodesulfobacteriota</taxon>
        <taxon>Desulfobulbia</taxon>
        <taxon>Desulfobulbales</taxon>
        <taxon>Desulfobulbaceae</taxon>
        <taxon>Candidatus Electronema</taxon>
    </lineage>
</organism>
<reference evidence="7" key="1">
    <citation type="submission" date="2017-07" db="EMBL/GenBank/DDBJ databases">
        <title>The cable genome - Insights into the physiology and evolution of filamentous bacteria capable of sulfide oxidation via long distance electron transfer.</title>
        <authorList>
            <person name="Thorup C."/>
            <person name="Bjerg J.T."/>
            <person name="Schreiber L."/>
            <person name="Nielsen L.P."/>
            <person name="Kjeldsen K.U."/>
            <person name="Boesen T."/>
            <person name="Boggild A."/>
            <person name="Meysman F."/>
            <person name="Geelhoed J."/>
            <person name="Schramm A."/>
        </authorList>
    </citation>
    <scope>NUCLEOTIDE SEQUENCE [LARGE SCALE GENOMIC DNA]</scope>
    <source>
        <strain evidence="7">GS</strain>
    </source>
</reference>
<feature type="transmembrane region" description="Helical" evidence="6">
    <location>
        <begin position="64"/>
        <end position="87"/>
    </location>
</feature>
<feature type="transmembrane region" description="Helical" evidence="6">
    <location>
        <begin position="310"/>
        <end position="343"/>
    </location>
</feature>
<keyword evidence="5 6" id="KW-0472">Membrane</keyword>
<dbReference type="InterPro" id="IPR002549">
    <property type="entry name" value="AI-2E-like"/>
</dbReference>
<feature type="transmembrane region" description="Helical" evidence="6">
    <location>
        <begin position="211"/>
        <end position="236"/>
    </location>
</feature>
<feature type="transmembrane region" description="Helical" evidence="6">
    <location>
        <begin position="158"/>
        <end position="180"/>
    </location>
</feature>
<dbReference type="PANTHER" id="PTHR21716">
    <property type="entry name" value="TRANSMEMBRANE PROTEIN"/>
    <property type="match status" value="1"/>
</dbReference>
<evidence type="ECO:0000256" key="1">
    <source>
        <dbReference type="ARBA" id="ARBA00004141"/>
    </source>
</evidence>
<dbReference type="EMBL" id="NQJD01000003">
    <property type="protein sequence ID" value="TAA75797.1"/>
    <property type="molecule type" value="Genomic_DNA"/>
</dbReference>
<keyword evidence="8" id="KW-1185">Reference proteome</keyword>
<evidence type="ECO:0000256" key="2">
    <source>
        <dbReference type="ARBA" id="ARBA00009773"/>
    </source>
</evidence>
<accession>A0A521G459</accession>
<dbReference type="GO" id="GO:0016020">
    <property type="term" value="C:membrane"/>
    <property type="evidence" value="ECO:0007669"/>
    <property type="project" value="UniProtKB-SubCell"/>
</dbReference>
<comment type="similarity">
    <text evidence="2">Belongs to the autoinducer-2 exporter (AI-2E) (TC 2.A.86) family.</text>
</comment>
<name>A0A521G459_9BACT</name>
<keyword evidence="4 6" id="KW-1133">Transmembrane helix</keyword>
<evidence type="ECO:0000313" key="8">
    <source>
        <dbReference type="Proteomes" id="UP000316238"/>
    </source>
</evidence>
<evidence type="ECO:0000256" key="4">
    <source>
        <dbReference type="ARBA" id="ARBA00022989"/>
    </source>
</evidence>
<feature type="transmembrane region" description="Helical" evidence="6">
    <location>
        <begin position="243"/>
        <end position="273"/>
    </location>
</feature>
<dbReference type="Pfam" id="PF01594">
    <property type="entry name" value="AI-2E_transport"/>
    <property type="match status" value="1"/>
</dbReference>